<evidence type="ECO:0000256" key="9">
    <source>
        <dbReference type="ARBA" id="ARBA00035120"/>
    </source>
</evidence>
<dbReference type="HAMAP" id="MF_00454">
    <property type="entry name" value="FluC"/>
    <property type="match status" value="1"/>
</dbReference>
<dbReference type="Proteomes" id="UP001202961">
    <property type="component" value="Unassembled WGS sequence"/>
</dbReference>
<dbReference type="EMBL" id="JAMQBK010000057">
    <property type="protein sequence ID" value="MCM2372863.1"/>
    <property type="molecule type" value="Genomic_DNA"/>
</dbReference>
<dbReference type="RefSeq" id="WP_250930497.1">
    <property type="nucleotide sequence ID" value="NZ_JAMQBK010000057.1"/>
</dbReference>
<feature type="transmembrane region" description="Helical" evidence="11">
    <location>
        <begin position="6"/>
        <end position="25"/>
    </location>
</feature>
<comment type="activity regulation">
    <text evidence="11">Na(+) is not transported, but it plays an essential structural role and its presence is essential for fluoride channel function.</text>
</comment>
<dbReference type="InterPro" id="IPR003691">
    <property type="entry name" value="FluC"/>
</dbReference>
<evidence type="ECO:0000256" key="4">
    <source>
        <dbReference type="ARBA" id="ARBA00022692"/>
    </source>
</evidence>
<dbReference type="Pfam" id="PF02537">
    <property type="entry name" value="CRCB"/>
    <property type="match status" value="1"/>
</dbReference>
<evidence type="ECO:0000256" key="5">
    <source>
        <dbReference type="ARBA" id="ARBA00022989"/>
    </source>
</evidence>
<evidence type="ECO:0000256" key="6">
    <source>
        <dbReference type="ARBA" id="ARBA00023065"/>
    </source>
</evidence>
<evidence type="ECO:0000313" key="12">
    <source>
        <dbReference type="EMBL" id="MCM2372863.1"/>
    </source>
</evidence>
<comment type="function">
    <text evidence="11">Fluoride-specific ion channel. Important for reducing fluoride concentration in the cell, thus reducing its toxicity.</text>
</comment>
<name>A0ABT0U8X6_9BACT</name>
<keyword evidence="11" id="KW-0915">Sodium</keyword>
<sequence length="147" mass="14971">MIGWSMNLFAVAIGGGLGALCRYLLTLLCTESPLSGFIAGVSHLVGGGASFATTIANLSGCLLLGALFQWAETLAAVGETPLSPRMMLAFRVGVLGSLTTFSTLIGDAAVLGTEGRTAVSLTLMSVNLICGWALFLIAAATVRGMLS</sequence>
<keyword evidence="2 11" id="KW-1003">Cell membrane</keyword>
<keyword evidence="11" id="KW-0813">Transport</keyword>
<evidence type="ECO:0000256" key="3">
    <source>
        <dbReference type="ARBA" id="ARBA00022519"/>
    </source>
</evidence>
<evidence type="ECO:0000313" key="13">
    <source>
        <dbReference type="Proteomes" id="UP001202961"/>
    </source>
</evidence>
<comment type="similarity">
    <text evidence="9 11">Belongs to the fluoride channel Fluc/FEX (TC 1.A.43) family.</text>
</comment>
<evidence type="ECO:0000256" key="2">
    <source>
        <dbReference type="ARBA" id="ARBA00022475"/>
    </source>
</evidence>
<keyword evidence="11" id="KW-0479">Metal-binding</keyword>
<keyword evidence="6 11" id="KW-0406">Ion transport</keyword>
<feature type="transmembrane region" description="Helical" evidence="11">
    <location>
        <begin position="88"/>
        <end position="111"/>
    </location>
</feature>
<keyword evidence="3" id="KW-0997">Cell inner membrane</keyword>
<reference evidence="12 13" key="1">
    <citation type="journal article" date="2022" name="Syst. Appl. Microbiol.">
        <title>Rhodopirellula aestuarii sp. nov., a novel member of the genus Rhodopirellula isolated from brackish sediments collected in the Tagus River estuary, Portugal.</title>
        <authorList>
            <person name="Vitorino I.R."/>
            <person name="Klimek D."/>
            <person name="Calusinska M."/>
            <person name="Lobo-da-Cunha A."/>
            <person name="Vasconcelos V."/>
            <person name="Lage O.M."/>
        </authorList>
    </citation>
    <scope>NUCLEOTIDE SEQUENCE [LARGE SCALE GENOMIC DNA]</scope>
    <source>
        <strain evidence="12 13">ICT_H3.1</strain>
    </source>
</reference>
<comment type="subcellular location">
    <subcellularLocation>
        <location evidence="1 11">Cell membrane</location>
        <topology evidence="1 11">Multi-pass membrane protein</topology>
    </subcellularLocation>
</comment>
<keyword evidence="7 11" id="KW-0472">Membrane</keyword>
<evidence type="ECO:0000256" key="7">
    <source>
        <dbReference type="ARBA" id="ARBA00023136"/>
    </source>
</evidence>
<accession>A0ABT0U8X6</accession>
<keyword evidence="8 11" id="KW-0407">Ion channel</keyword>
<keyword evidence="4 11" id="KW-0812">Transmembrane</keyword>
<comment type="catalytic activity">
    <reaction evidence="10">
        <text>fluoride(in) = fluoride(out)</text>
        <dbReference type="Rhea" id="RHEA:76159"/>
        <dbReference type="ChEBI" id="CHEBI:17051"/>
    </reaction>
    <physiologicalReaction direction="left-to-right" evidence="10">
        <dbReference type="Rhea" id="RHEA:76160"/>
    </physiologicalReaction>
</comment>
<proteinExistence type="inferred from homology"/>
<evidence type="ECO:0000256" key="1">
    <source>
        <dbReference type="ARBA" id="ARBA00004651"/>
    </source>
</evidence>
<feature type="binding site" evidence="11">
    <location>
        <position position="96"/>
    </location>
    <ligand>
        <name>Na(+)</name>
        <dbReference type="ChEBI" id="CHEBI:29101"/>
        <note>structural</note>
    </ligand>
</feature>
<evidence type="ECO:0000256" key="8">
    <source>
        <dbReference type="ARBA" id="ARBA00023303"/>
    </source>
</evidence>
<keyword evidence="13" id="KW-1185">Reference proteome</keyword>
<gene>
    <name evidence="11" type="primary">fluC</name>
    <name evidence="11" type="synonym">crcB</name>
    <name evidence="12" type="ORF">NB063_19800</name>
</gene>
<feature type="transmembrane region" description="Helical" evidence="11">
    <location>
        <begin position="118"/>
        <end position="142"/>
    </location>
</feature>
<keyword evidence="5 11" id="KW-1133">Transmembrane helix</keyword>
<evidence type="ECO:0000256" key="11">
    <source>
        <dbReference type="HAMAP-Rule" id="MF_00454"/>
    </source>
</evidence>
<comment type="caution">
    <text evidence="12">The sequence shown here is derived from an EMBL/GenBank/DDBJ whole genome shotgun (WGS) entry which is preliminary data.</text>
</comment>
<feature type="binding site" evidence="11">
    <location>
        <position position="99"/>
    </location>
    <ligand>
        <name>Na(+)</name>
        <dbReference type="ChEBI" id="CHEBI:29101"/>
        <note>structural</note>
    </ligand>
</feature>
<evidence type="ECO:0000256" key="10">
    <source>
        <dbReference type="ARBA" id="ARBA00035585"/>
    </source>
</evidence>
<protein>
    <recommendedName>
        <fullName evidence="11">Fluoride-specific ion channel FluC</fullName>
    </recommendedName>
</protein>
<feature type="transmembrane region" description="Helical" evidence="11">
    <location>
        <begin position="37"/>
        <end position="68"/>
    </location>
</feature>
<organism evidence="12 13">
    <name type="scientific">Aporhodopirellula aestuarii</name>
    <dbReference type="NCBI Taxonomy" id="2950107"/>
    <lineage>
        <taxon>Bacteria</taxon>
        <taxon>Pseudomonadati</taxon>
        <taxon>Planctomycetota</taxon>
        <taxon>Planctomycetia</taxon>
        <taxon>Pirellulales</taxon>
        <taxon>Pirellulaceae</taxon>
        <taxon>Aporhodopirellula</taxon>
    </lineage>
</organism>